<feature type="binding site" evidence="7">
    <location>
        <begin position="332"/>
        <end position="334"/>
    </location>
    <ligand>
        <name>GTP</name>
        <dbReference type="ChEBI" id="CHEBI:37565"/>
    </ligand>
</feature>
<dbReference type="InterPro" id="IPR030394">
    <property type="entry name" value="G_HFLX_dom"/>
</dbReference>
<feature type="binding site" evidence="8">
    <location>
        <position position="227"/>
    </location>
    <ligand>
        <name>Mg(2+)</name>
        <dbReference type="ChEBI" id="CHEBI:18420"/>
    </ligand>
</feature>
<dbReference type="OrthoDB" id="9812272at2"/>
<dbReference type="Pfam" id="PF16360">
    <property type="entry name" value="GTP-bdg_M"/>
    <property type="match status" value="1"/>
</dbReference>
<dbReference type="InterPro" id="IPR025121">
    <property type="entry name" value="GTPase_HflX_N"/>
</dbReference>
<comment type="subcellular location">
    <subcellularLocation>
        <location evidence="6">Cytoplasm</location>
    </subcellularLocation>
    <text evidence="6">May associate with membranes.</text>
</comment>
<evidence type="ECO:0000313" key="12">
    <source>
        <dbReference type="Proteomes" id="UP000199411"/>
    </source>
</evidence>
<evidence type="ECO:0000256" key="3">
    <source>
        <dbReference type="ARBA" id="ARBA00022741"/>
    </source>
</evidence>
<dbReference type="PIRSF" id="PIRSF006809">
    <property type="entry name" value="GTP-binding_hflX_prd"/>
    <property type="match status" value="1"/>
</dbReference>
<feature type="binding site" evidence="7">
    <location>
        <begin position="225"/>
        <end position="229"/>
    </location>
    <ligand>
        <name>GTP</name>
        <dbReference type="ChEBI" id="CHEBI:37565"/>
    </ligand>
</feature>
<gene>
    <name evidence="6" type="primary">hflX</name>
    <name evidence="11" type="ORF">SAMN05660835_01150</name>
</gene>
<dbReference type="InterPro" id="IPR016496">
    <property type="entry name" value="GTPase_HflX"/>
</dbReference>
<feature type="binding site" evidence="7">
    <location>
        <begin position="247"/>
        <end position="250"/>
    </location>
    <ligand>
        <name>GTP</name>
        <dbReference type="ChEBI" id="CHEBI:37565"/>
    </ligand>
</feature>
<keyword evidence="9" id="KW-0175">Coiled coil</keyword>
<organism evidence="11 12">
    <name type="scientific">Desulfurella multipotens</name>
    <dbReference type="NCBI Taxonomy" id="79269"/>
    <lineage>
        <taxon>Bacteria</taxon>
        <taxon>Pseudomonadati</taxon>
        <taxon>Campylobacterota</taxon>
        <taxon>Desulfurellia</taxon>
        <taxon>Desulfurellales</taxon>
        <taxon>Desulfurellaceae</taxon>
        <taxon>Desulfurella</taxon>
    </lineage>
</organism>
<dbReference type="Gene3D" id="3.40.50.11060">
    <property type="entry name" value="GTPase HflX, N-terminal domain"/>
    <property type="match status" value="1"/>
</dbReference>
<evidence type="ECO:0000313" key="11">
    <source>
        <dbReference type="EMBL" id="SDC64554.1"/>
    </source>
</evidence>
<keyword evidence="5 6" id="KW-0342">GTP-binding</keyword>
<evidence type="ECO:0000256" key="5">
    <source>
        <dbReference type="ARBA" id="ARBA00023134"/>
    </source>
</evidence>
<keyword evidence="1 6" id="KW-0963">Cytoplasm</keyword>
<keyword evidence="12" id="KW-1185">Reference proteome</keyword>
<dbReference type="AlphaFoldDB" id="A0A1G6NAY3"/>
<comment type="similarity">
    <text evidence="6">Belongs to the TRAFAC class OBG-HflX-like GTPase superfamily. HflX GTPase family.</text>
</comment>
<evidence type="ECO:0000256" key="7">
    <source>
        <dbReference type="PIRSR" id="PIRSR006809-1"/>
    </source>
</evidence>
<reference evidence="12" key="1">
    <citation type="submission" date="2016-10" db="EMBL/GenBank/DDBJ databases">
        <authorList>
            <person name="Varghese N."/>
            <person name="Submissions S."/>
        </authorList>
    </citation>
    <scope>NUCLEOTIDE SEQUENCE [LARGE SCALE GENOMIC DNA]</scope>
    <source>
        <strain evidence="12">DSM 8415</strain>
    </source>
</reference>
<comment type="subunit">
    <text evidence="6">Monomer. Associates with the 50S ribosomal subunit.</text>
</comment>
<dbReference type="Proteomes" id="UP000199411">
    <property type="component" value="Unassembled WGS sequence"/>
</dbReference>
<dbReference type="EMBL" id="FMYU01000007">
    <property type="protein sequence ID" value="SDC64554.1"/>
    <property type="molecule type" value="Genomic_DNA"/>
</dbReference>
<dbReference type="PANTHER" id="PTHR10229:SF0">
    <property type="entry name" value="GTP-BINDING PROTEIN 6-RELATED"/>
    <property type="match status" value="1"/>
</dbReference>
<dbReference type="PRINTS" id="PR00326">
    <property type="entry name" value="GTP1OBG"/>
</dbReference>
<evidence type="ECO:0000256" key="8">
    <source>
        <dbReference type="PIRSR" id="PIRSR006809-2"/>
    </source>
</evidence>
<dbReference type="Gene3D" id="6.10.250.2860">
    <property type="match status" value="1"/>
</dbReference>
<dbReference type="RefSeq" id="WP_092128830.1">
    <property type="nucleotide sequence ID" value="NZ_FMYU01000007.1"/>
</dbReference>
<dbReference type="HAMAP" id="MF_00900">
    <property type="entry name" value="GTPase_HflX"/>
    <property type="match status" value="1"/>
</dbReference>
<dbReference type="GO" id="GO:0043022">
    <property type="term" value="F:ribosome binding"/>
    <property type="evidence" value="ECO:0007669"/>
    <property type="project" value="TreeGrafter"/>
</dbReference>
<evidence type="ECO:0000256" key="4">
    <source>
        <dbReference type="ARBA" id="ARBA00022842"/>
    </source>
</evidence>
<dbReference type="InterPro" id="IPR006073">
    <property type="entry name" value="GTP-bd"/>
</dbReference>
<dbReference type="GO" id="GO:0005525">
    <property type="term" value="F:GTP binding"/>
    <property type="evidence" value="ECO:0007669"/>
    <property type="project" value="UniProtKB-UniRule"/>
</dbReference>
<protein>
    <recommendedName>
        <fullName evidence="6">GTPase HflX</fullName>
    </recommendedName>
    <alternativeName>
        <fullName evidence="6">GTP-binding protein HflX</fullName>
    </alternativeName>
</protein>
<sequence length="357" mass="40403">MQDLQEKAILVSVFLNEKDEKSLQELEELAKTAGAEVVGVLTQKRKNIDKTYYLGKGKIEELKNLIEQKGANIVIFNNELSGSQVKNIEDILNTKVIDRTNLILDIFAKHAKTKEGMLQVKLAQLKYSLTRLRGIGVTLSRLGGGIGTRGPGETQLETDIRHIKRSILHIEKQIEEIKQHRSLYRKRRQKNQIPVVAIIGYTNAGKSTLINALTNADAYVENKLFATLDPLARKLRLPNNKIVLLIDTVGFIKNLPHQLIEAFKSTLEEIKFADLILNVVDISQNDYEEKIKVTEKILSDLECFNKPVITVYNKSDLLETLPKNTDKEVYISARYKTNLHDLVFCIQNALESGNKSL</sequence>
<keyword evidence="3 6" id="KW-0547">Nucleotide-binding</keyword>
<feature type="binding site" evidence="7">
    <location>
        <begin position="313"/>
        <end position="316"/>
    </location>
    <ligand>
        <name>GTP</name>
        <dbReference type="ChEBI" id="CHEBI:37565"/>
    </ligand>
</feature>
<dbReference type="InterPro" id="IPR027417">
    <property type="entry name" value="P-loop_NTPase"/>
</dbReference>
<dbReference type="InterPro" id="IPR032305">
    <property type="entry name" value="GTP-bd_M"/>
</dbReference>
<proteinExistence type="inferred from homology"/>
<evidence type="ECO:0000256" key="1">
    <source>
        <dbReference type="ARBA" id="ARBA00022490"/>
    </source>
</evidence>
<dbReference type="GO" id="GO:0005737">
    <property type="term" value="C:cytoplasm"/>
    <property type="evidence" value="ECO:0007669"/>
    <property type="project" value="UniProtKB-SubCell"/>
</dbReference>
<evidence type="ECO:0000259" key="10">
    <source>
        <dbReference type="PROSITE" id="PS51705"/>
    </source>
</evidence>
<dbReference type="Pfam" id="PF13167">
    <property type="entry name" value="GTP-bdg_N"/>
    <property type="match status" value="1"/>
</dbReference>
<feature type="binding site" evidence="8">
    <location>
        <position position="207"/>
    </location>
    <ligand>
        <name>Mg(2+)</name>
        <dbReference type="ChEBI" id="CHEBI:18420"/>
    </ligand>
</feature>
<dbReference type="PROSITE" id="PS51705">
    <property type="entry name" value="G_HFLX"/>
    <property type="match status" value="1"/>
</dbReference>
<accession>A0A1G6NAY3</accession>
<feature type="coiled-coil region" evidence="9">
    <location>
        <begin position="16"/>
        <end position="79"/>
    </location>
</feature>
<name>A0A1G6NAY3_9BACT</name>
<feature type="domain" description="Hflx-type G" evidence="10">
    <location>
        <begin position="194"/>
        <end position="354"/>
    </location>
</feature>
<evidence type="ECO:0000256" key="9">
    <source>
        <dbReference type="SAM" id="Coils"/>
    </source>
</evidence>
<dbReference type="GO" id="GO:0046872">
    <property type="term" value="F:metal ion binding"/>
    <property type="evidence" value="ECO:0007669"/>
    <property type="project" value="UniProtKB-KW"/>
</dbReference>
<keyword evidence="4 8" id="KW-0460">Magnesium</keyword>
<dbReference type="GO" id="GO:0003924">
    <property type="term" value="F:GTPase activity"/>
    <property type="evidence" value="ECO:0007669"/>
    <property type="project" value="UniProtKB-UniRule"/>
</dbReference>
<comment type="cofactor">
    <cofactor evidence="8">
        <name>Mg(2+)</name>
        <dbReference type="ChEBI" id="CHEBI:18420"/>
    </cofactor>
</comment>
<dbReference type="InterPro" id="IPR042108">
    <property type="entry name" value="GTPase_HflX_N_sf"/>
</dbReference>
<comment type="function">
    <text evidence="6">GTPase that associates with the 50S ribosomal subunit and may have a role during protein synthesis or ribosome biogenesis.</text>
</comment>
<dbReference type="Gene3D" id="3.40.50.300">
    <property type="entry name" value="P-loop containing nucleotide triphosphate hydrolases"/>
    <property type="match status" value="1"/>
</dbReference>
<dbReference type="NCBIfam" id="TIGR03156">
    <property type="entry name" value="GTP_HflX"/>
    <property type="match status" value="1"/>
</dbReference>
<dbReference type="CDD" id="cd01878">
    <property type="entry name" value="HflX"/>
    <property type="match status" value="1"/>
</dbReference>
<dbReference type="SUPFAM" id="SSF52540">
    <property type="entry name" value="P-loop containing nucleoside triphosphate hydrolases"/>
    <property type="match status" value="1"/>
</dbReference>
<evidence type="ECO:0000256" key="6">
    <source>
        <dbReference type="HAMAP-Rule" id="MF_00900"/>
    </source>
</evidence>
<dbReference type="Pfam" id="PF01926">
    <property type="entry name" value="MMR_HSR1"/>
    <property type="match status" value="1"/>
</dbReference>
<dbReference type="PANTHER" id="PTHR10229">
    <property type="entry name" value="GTP-BINDING PROTEIN HFLX"/>
    <property type="match status" value="1"/>
</dbReference>
<feature type="binding site" evidence="7">
    <location>
        <begin position="200"/>
        <end position="207"/>
    </location>
    <ligand>
        <name>GTP</name>
        <dbReference type="ChEBI" id="CHEBI:37565"/>
    </ligand>
</feature>
<keyword evidence="2 8" id="KW-0479">Metal-binding</keyword>
<evidence type="ECO:0000256" key="2">
    <source>
        <dbReference type="ARBA" id="ARBA00022723"/>
    </source>
</evidence>
<dbReference type="FunFam" id="3.40.50.11060:FF:000001">
    <property type="entry name" value="GTPase HflX"/>
    <property type="match status" value="1"/>
</dbReference>